<name>A0A6F8ZIV7_9FIRM</name>
<organism evidence="1 2">
    <name type="scientific">Candidatus Hydrogenisulfobacillus filiaventi</name>
    <dbReference type="NCBI Taxonomy" id="2707344"/>
    <lineage>
        <taxon>Bacteria</taxon>
        <taxon>Bacillati</taxon>
        <taxon>Bacillota</taxon>
        <taxon>Clostridia</taxon>
        <taxon>Eubacteriales</taxon>
        <taxon>Clostridiales Family XVII. Incertae Sedis</taxon>
        <taxon>Candidatus Hydrogenisulfobacillus</taxon>
    </lineage>
</organism>
<dbReference type="KEGG" id="hfv:R50_2023"/>
<gene>
    <name evidence="1" type="ORF">R50_2023</name>
</gene>
<reference evidence="1 2" key="1">
    <citation type="submission" date="2020-02" db="EMBL/GenBank/DDBJ databases">
        <authorList>
            <person name="Hogendoorn C."/>
        </authorList>
    </citation>
    <scope>NUCLEOTIDE SEQUENCE [LARGE SCALE GENOMIC DNA]</scope>
    <source>
        <strain evidence="1">R501</strain>
    </source>
</reference>
<accession>A0A6F8ZIV7</accession>
<dbReference type="EMBL" id="LR778114">
    <property type="protein sequence ID" value="CAB1129520.1"/>
    <property type="molecule type" value="Genomic_DNA"/>
</dbReference>
<dbReference type="AlphaFoldDB" id="A0A6F8ZIV7"/>
<evidence type="ECO:0000313" key="1">
    <source>
        <dbReference type="EMBL" id="CAB1129520.1"/>
    </source>
</evidence>
<protein>
    <submittedName>
        <fullName evidence="1">Uncharacterized protein</fullName>
    </submittedName>
</protein>
<proteinExistence type="predicted"/>
<keyword evidence="2" id="KW-1185">Reference proteome</keyword>
<sequence>MLSRRHPLLLRFLARNMARAHKESVLQLVDKSRTSCRTVWLWPGLSGLAGGLNGLCNRIPHRQEAYWDGTRLWRRASAHCRRRR</sequence>
<dbReference type="Proteomes" id="UP000503399">
    <property type="component" value="Chromosome"/>
</dbReference>
<evidence type="ECO:0000313" key="2">
    <source>
        <dbReference type="Proteomes" id="UP000503399"/>
    </source>
</evidence>